<dbReference type="Proteomes" id="UP000042997">
    <property type="component" value="Unassembled WGS sequence"/>
</dbReference>
<sequence>MTVAVGAQESDVLRTGVVRIPIDVIDMERDRIIAPLIPEAASLALVRAAGLDEGAAEQRRFLSGSAGRFADENLLPFETVQRTPTPGVRRSSEV</sequence>
<accession>A0A098BJV9</accession>
<dbReference type="AlphaFoldDB" id="A0A098BJV9"/>
<reference evidence="1 2" key="1">
    <citation type="journal article" date="2014" name="Genome Announc.">
        <title>Draft Genome Sequence of Propane- and Butane-Oxidizing Actinobacterium Rhodococcus ruber IEGM 231.</title>
        <authorList>
            <person name="Ivshina I.B."/>
            <person name="Kuyukina M.S."/>
            <person name="Krivoruchko A.V."/>
            <person name="Barbe V."/>
            <person name="Fischer C."/>
        </authorList>
    </citation>
    <scope>NUCLEOTIDE SEQUENCE [LARGE SCALE GENOMIC DNA]</scope>
</reference>
<name>A0A098BJV9_9NOCA</name>
<organism evidence="1 2">
    <name type="scientific">Rhodococcus ruber</name>
    <dbReference type="NCBI Taxonomy" id="1830"/>
    <lineage>
        <taxon>Bacteria</taxon>
        <taxon>Bacillati</taxon>
        <taxon>Actinomycetota</taxon>
        <taxon>Actinomycetes</taxon>
        <taxon>Mycobacteriales</taxon>
        <taxon>Nocardiaceae</taxon>
        <taxon>Rhodococcus</taxon>
    </lineage>
</organism>
<dbReference type="EMBL" id="CCSD01000053">
    <property type="protein sequence ID" value="CDZ88487.1"/>
    <property type="molecule type" value="Genomic_DNA"/>
</dbReference>
<evidence type="ECO:0000313" key="1">
    <source>
        <dbReference type="EMBL" id="CDZ88487.1"/>
    </source>
</evidence>
<gene>
    <name evidence="1" type="ORF">RHRU231_420036</name>
</gene>
<proteinExistence type="predicted"/>
<protein>
    <submittedName>
        <fullName evidence="1">Uncharacterized protein</fullName>
    </submittedName>
</protein>
<evidence type="ECO:0000313" key="2">
    <source>
        <dbReference type="Proteomes" id="UP000042997"/>
    </source>
</evidence>